<dbReference type="AlphaFoldDB" id="A0AAP9MAX9"/>
<dbReference type="EMBL" id="CP048838">
    <property type="protein sequence ID" value="QJA00965.1"/>
    <property type="molecule type" value="Genomic_DNA"/>
</dbReference>
<feature type="transmembrane region" description="Helical" evidence="1">
    <location>
        <begin position="87"/>
        <end position="106"/>
    </location>
</feature>
<organism evidence="2 3">
    <name type="scientific">Clostridium innocuum</name>
    <dbReference type="NCBI Taxonomy" id="1522"/>
    <lineage>
        <taxon>Bacteria</taxon>
        <taxon>Bacillati</taxon>
        <taxon>Bacillota</taxon>
        <taxon>Clostridia</taxon>
        <taxon>Eubacteriales</taxon>
        <taxon>Clostridiaceae</taxon>
        <taxon>Clostridium</taxon>
    </lineage>
</organism>
<name>A0AAP9MAX9_CLOIN</name>
<accession>A0AAP9MAX9</accession>
<keyword evidence="1" id="KW-1133">Transmembrane helix</keyword>
<dbReference type="RefSeq" id="WP_002606748.1">
    <property type="nucleotide sequence ID" value="NZ_CP176643.1"/>
</dbReference>
<dbReference type="Proteomes" id="UP000503330">
    <property type="component" value="Chromosome"/>
</dbReference>
<reference evidence="2 3" key="1">
    <citation type="submission" date="2020-02" db="EMBL/GenBank/DDBJ databases">
        <authorList>
            <person name="Kociolek L.K."/>
            <person name="Ozer E.A."/>
        </authorList>
    </citation>
    <scope>NUCLEOTIDE SEQUENCE [LARGE SCALE GENOMIC DNA]</scope>
    <source>
        <strain evidence="2 3">ATCC 14501</strain>
    </source>
</reference>
<evidence type="ECO:0000313" key="2">
    <source>
        <dbReference type="EMBL" id="QJA00965.1"/>
    </source>
</evidence>
<sequence>MQGKIFAIPYAAWIAAFVFDVLIIIDSYPAALLLFLLLSYHSYKKFFLKQAGTYKILICLGGEIFLSLLCILTISTLNHPLSTDQTTLLFFHPAACCILSVSAYLIHKTFKTMDHSLLKIVKYRYLTESKAADRKKEAASQIHTLL</sequence>
<keyword evidence="1" id="KW-0812">Transmembrane</keyword>
<feature type="transmembrane region" description="Helical" evidence="1">
    <location>
        <begin position="52"/>
        <end position="75"/>
    </location>
</feature>
<keyword evidence="1" id="KW-0472">Membrane</keyword>
<evidence type="ECO:0000313" key="3">
    <source>
        <dbReference type="Proteomes" id="UP000503330"/>
    </source>
</evidence>
<proteinExistence type="predicted"/>
<evidence type="ECO:0000256" key="1">
    <source>
        <dbReference type="SAM" id="Phobius"/>
    </source>
</evidence>
<feature type="transmembrane region" description="Helical" evidence="1">
    <location>
        <begin position="12"/>
        <end position="40"/>
    </location>
</feature>
<protein>
    <submittedName>
        <fullName evidence="2">Uncharacterized protein</fullName>
    </submittedName>
</protein>
<gene>
    <name evidence="2" type="ORF">G4D54_00365</name>
</gene>